<gene>
    <name evidence="1" type="ORF">CPter91_3008</name>
</gene>
<protein>
    <submittedName>
        <fullName evidence="1">Uncharacterized protein</fullName>
    </submittedName>
</protein>
<dbReference type="EMBL" id="CP013234">
    <property type="protein sequence ID" value="AMP05349.1"/>
    <property type="molecule type" value="Genomic_DNA"/>
</dbReference>
<evidence type="ECO:0000313" key="2">
    <source>
        <dbReference type="Proteomes" id="UP000074561"/>
    </source>
</evidence>
<dbReference type="KEGG" id="cpra:CPter91_3008"/>
<dbReference type="AlphaFoldDB" id="A0A127Q5L3"/>
<proteinExistence type="predicted"/>
<accession>A0A127Q5L3</accession>
<dbReference type="PATRIC" id="fig|279113.9.peg.2973"/>
<dbReference type="STRING" id="279113.CPter91_3008"/>
<name>A0A127Q5L3_9BURK</name>
<organism evidence="1 2">
    <name type="scientific">Collimonas pratensis</name>
    <dbReference type="NCBI Taxonomy" id="279113"/>
    <lineage>
        <taxon>Bacteria</taxon>
        <taxon>Pseudomonadati</taxon>
        <taxon>Pseudomonadota</taxon>
        <taxon>Betaproteobacteria</taxon>
        <taxon>Burkholderiales</taxon>
        <taxon>Oxalobacteraceae</taxon>
        <taxon>Collimonas</taxon>
    </lineage>
</organism>
<evidence type="ECO:0000313" key="1">
    <source>
        <dbReference type="EMBL" id="AMP05349.1"/>
    </source>
</evidence>
<dbReference type="Proteomes" id="UP000074561">
    <property type="component" value="Chromosome"/>
</dbReference>
<reference evidence="1 2" key="1">
    <citation type="submission" date="2015-11" db="EMBL/GenBank/DDBJ databases">
        <title>Exploring the genomic traits of fungus-feeding bacterial genus Collimonas.</title>
        <authorList>
            <person name="Song C."/>
            <person name="Schmidt R."/>
            <person name="de Jager V."/>
            <person name="Krzyzanowska D."/>
            <person name="Jongedijk E."/>
            <person name="Cankar K."/>
            <person name="Beekwilder J."/>
            <person name="van Veen A."/>
            <person name="de Boer W."/>
            <person name="van Veen J.A."/>
            <person name="Garbeva P."/>
        </authorList>
    </citation>
    <scope>NUCLEOTIDE SEQUENCE [LARGE SCALE GENOMIC DNA]</scope>
    <source>
        <strain evidence="1 2">Ter91</strain>
    </source>
</reference>
<sequence length="57" mass="6669">MGGNDFIDAMRPVIRVILWAINLITQARNRILGAASYLRFLYNQMFLMDQWASTIDY</sequence>